<dbReference type="SUPFAM" id="SSF50939">
    <property type="entry name" value="Sialidases"/>
    <property type="match status" value="1"/>
</dbReference>
<evidence type="ECO:0000313" key="1">
    <source>
        <dbReference type="EMBL" id="EFH83907.1"/>
    </source>
</evidence>
<proteinExistence type="predicted"/>
<dbReference type="RefSeq" id="WP_007914966.1">
    <property type="nucleotide sequence ID" value="NZ_ADVG01000003.1"/>
</dbReference>
<evidence type="ECO:0000313" key="2">
    <source>
        <dbReference type="Proteomes" id="UP000004508"/>
    </source>
</evidence>
<dbReference type="EMBL" id="ADVG01000003">
    <property type="protein sequence ID" value="EFH83907.1"/>
    <property type="molecule type" value="Genomic_DNA"/>
</dbReference>
<organism evidence="1 2">
    <name type="scientific">Ktedonobacter racemifer DSM 44963</name>
    <dbReference type="NCBI Taxonomy" id="485913"/>
    <lineage>
        <taxon>Bacteria</taxon>
        <taxon>Bacillati</taxon>
        <taxon>Chloroflexota</taxon>
        <taxon>Ktedonobacteria</taxon>
        <taxon>Ktedonobacterales</taxon>
        <taxon>Ktedonobacteraceae</taxon>
        <taxon>Ktedonobacter</taxon>
    </lineage>
</organism>
<dbReference type="Proteomes" id="UP000004508">
    <property type="component" value="Unassembled WGS sequence"/>
</dbReference>
<dbReference type="STRING" id="485913.Krac_4911"/>
<dbReference type="InParanoid" id="D6TU06"/>
<sequence>MARTLTTTLNTAIGDTTRVPVISATCEDHISRYNQLAAANTAQAQSFFSACIASDGSIIRVWVVAGSSPTSFQYQRITSPTTASQWTTWTTFGGASATIALNGACCVSNNGGTLRAFAQHGAGSNELWTWSSTDNGVTWSASPSVVFTPAVGALMRGMASAGNNDLFIQYDVVGGKSMGMTTFSGSWSALAVWPGGIVSGLAGVAVAWDSSTSLYRLVYSTATEIYSFNVNSTGSAWSNQNYLVAATANGLIHQSPFLLKEPNGTYTVTYVDYNPGTITGASFFYPRVRQSTDFIHWSNGYIFQDANNAANLGIVPLYRPTDTTVYMVAQNRTYTRSDYSQADPARYLDMSTAILSYKRTEHESKAATIELELDNTGGAFNSKVGSLTSFAPINIGSSLVLNEGYKTGAAHTTPESVKSATFRMKKVTFERGPSTHRIKIVGVDASYLLDAINHFQIQYAGQTVAYLITEICARAGLFTVVVPGSSTFTQAVPIFILQANRTLRATLNEVCQTYNLRYFIDQDEKVQLREFSVGDASVWTYQPEVGVLSLGTDDEPANHVIVTGAATTNTTTAKVSTGEAYDMTAEKLIGRERIKHVVDLKLTTPAQCALRASSILYQEQRATVAHHINVPLNPALQLHDPLTLTDYAAPKGTGQSGKFRINAMQAEYSAQAAKFEHTISLEGA</sequence>
<dbReference type="eggNOG" id="ENOG5033HIC">
    <property type="taxonomic scope" value="Bacteria"/>
</dbReference>
<gene>
    <name evidence="1" type="ORF">Krac_4911</name>
</gene>
<reference evidence="1 2" key="1">
    <citation type="journal article" date="2011" name="Stand. Genomic Sci.">
        <title>Non-contiguous finished genome sequence and contextual data of the filamentous soil bacterium Ktedonobacter racemifer type strain (SOSP1-21).</title>
        <authorList>
            <person name="Chang Y.J."/>
            <person name="Land M."/>
            <person name="Hauser L."/>
            <person name="Chertkov O."/>
            <person name="Del Rio T.G."/>
            <person name="Nolan M."/>
            <person name="Copeland A."/>
            <person name="Tice H."/>
            <person name="Cheng J.F."/>
            <person name="Lucas S."/>
            <person name="Han C."/>
            <person name="Goodwin L."/>
            <person name="Pitluck S."/>
            <person name="Ivanova N."/>
            <person name="Ovchinikova G."/>
            <person name="Pati A."/>
            <person name="Chen A."/>
            <person name="Palaniappan K."/>
            <person name="Mavromatis K."/>
            <person name="Liolios K."/>
            <person name="Brettin T."/>
            <person name="Fiebig A."/>
            <person name="Rohde M."/>
            <person name="Abt B."/>
            <person name="Goker M."/>
            <person name="Detter J.C."/>
            <person name="Woyke T."/>
            <person name="Bristow J."/>
            <person name="Eisen J.A."/>
            <person name="Markowitz V."/>
            <person name="Hugenholtz P."/>
            <person name="Kyrpides N.C."/>
            <person name="Klenk H.P."/>
            <person name="Lapidus A."/>
        </authorList>
    </citation>
    <scope>NUCLEOTIDE SEQUENCE [LARGE SCALE GENOMIC DNA]</scope>
    <source>
        <strain evidence="2">DSM 44963</strain>
    </source>
</reference>
<dbReference type="InterPro" id="IPR036278">
    <property type="entry name" value="Sialidase_sf"/>
</dbReference>
<dbReference type="OrthoDB" id="135849at2"/>
<dbReference type="AlphaFoldDB" id="D6TU06"/>
<keyword evidence="2" id="KW-1185">Reference proteome</keyword>
<name>D6TU06_KTERA</name>
<accession>D6TU06</accession>
<dbReference type="SUPFAM" id="SSF69279">
    <property type="entry name" value="Phage tail proteins"/>
    <property type="match status" value="1"/>
</dbReference>
<protein>
    <submittedName>
        <fullName evidence="1">Uncharacterized protein</fullName>
    </submittedName>
</protein>
<comment type="caution">
    <text evidence="1">The sequence shown here is derived from an EMBL/GenBank/DDBJ whole genome shotgun (WGS) entry which is preliminary data.</text>
</comment>